<dbReference type="PANTHER" id="PTHR23520">
    <property type="entry name" value="TRANSPORTER, PUTATIVE (AFU_ORTHOLOGUE AFUA_3G04000)-RELATED"/>
    <property type="match status" value="1"/>
</dbReference>
<feature type="transmembrane region" description="Helical" evidence="1">
    <location>
        <begin position="186"/>
        <end position="211"/>
    </location>
</feature>
<dbReference type="EMBL" id="CP012176">
    <property type="protein sequence ID" value="AKV82563.1"/>
    <property type="molecule type" value="Genomic_DNA"/>
</dbReference>
<dbReference type="OrthoDB" id="56622at2157"/>
<name>A0A088E2W3_9CREN</name>
<dbReference type="EMBL" id="CP008822">
    <property type="protein sequence ID" value="AIM26601.1"/>
    <property type="molecule type" value="Genomic_DNA"/>
</dbReference>
<evidence type="ECO:0000256" key="1">
    <source>
        <dbReference type="SAM" id="Phobius"/>
    </source>
</evidence>
<feature type="transmembrane region" description="Helical" evidence="1">
    <location>
        <begin position="39"/>
        <end position="64"/>
    </location>
</feature>
<evidence type="ECO:0000313" key="5">
    <source>
        <dbReference type="EMBL" id="AKV75823.1"/>
    </source>
</evidence>
<evidence type="ECO:0000313" key="13">
    <source>
        <dbReference type="Proteomes" id="UP000062475"/>
    </source>
</evidence>
<dbReference type="Proteomes" id="UP000061362">
    <property type="component" value="Chromosome"/>
</dbReference>
<reference evidence="8 10" key="3">
    <citation type="submission" date="2015-07" db="EMBL/GenBank/DDBJ databases">
        <title>Physiological, transcriptional responses and genome re-sequencing of acid resistant extremely thermoacidophilic Metallosphaera sedula SARC-M1.</title>
        <authorList>
            <person name="Ai C."/>
            <person name="McCarthy S."/>
            <person name="Eckrich V."/>
            <person name="Rudrappa D."/>
            <person name="Qiu G."/>
            <person name="Blum P."/>
        </authorList>
    </citation>
    <scope>NUCLEOTIDE SEQUENCE [LARGE SCALE GENOMIC DNA]</scope>
    <source>
        <strain evidence="8 10">SARC-M1</strain>
    </source>
</reference>
<feature type="transmembrane region" description="Helical" evidence="1">
    <location>
        <begin position="327"/>
        <end position="354"/>
    </location>
</feature>
<dbReference type="InterPro" id="IPR036259">
    <property type="entry name" value="MFS_trans_sf"/>
</dbReference>
<feature type="transmembrane region" description="Helical" evidence="1">
    <location>
        <begin position="145"/>
        <end position="165"/>
    </location>
</feature>
<keyword evidence="1" id="KW-0812">Transmembrane</keyword>
<reference evidence="11 12" key="2">
    <citation type="journal article" date="2015" name="Genome Announc.">
        <title>Complete Genome Sequences of Evolved Arsenate-Resistant Metallosphaera sedula Strains.</title>
        <authorList>
            <person name="Ai C."/>
            <person name="McCarthy S."/>
            <person name="Schackwitz W."/>
            <person name="Martin J."/>
            <person name="Lipzen A."/>
            <person name="Blum P."/>
        </authorList>
    </citation>
    <scope>NUCLEOTIDE SEQUENCE [LARGE SCALE GENOMIC DNA]</scope>
    <source>
        <strain evidence="6 12">ARS120-1</strain>
        <strain evidence="7 11">ARS120-2</strain>
        <strain evidence="4 14">ARS50-1</strain>
        <strain evidence="5 13">ARS50-2</strain>
    </source>
</reference>
<dbReference type="EMBL" id="CP012173">
    <property type="protein sequence ID" value="AKV75823.1"/>
    <property type="molecule type" value="Genomic_DNA"/>
</dbReference>
<sequence length="377" mass="41007" precursor="true">MNRDELFLILSTSSLGVLWGANSLATSLYLRSLGYDPLFIGTILGVGIITGSGVSVLVSILADAYGRKRFILMNRILSILGIFAFGILRIPFGYLIVNQFGGSLTTSFLADKSKNLDRSLSLQTSISQIFVVLGNILGGLLQFRVLYALEIVTLLISLVLVLSVRENYEKREVSFGLKSAGVVGKFAVDSLIGLGAGALLPLISLWFSLAFKVSRLLLTPVFIASQVSLSLGTLVAPKLGEKFGKIKAIVYTHVIAIILLFLIPFSPTFLIASALYVMRNVSMNMTSPLFSSLVLQLVPREERGRAQTLIQLMDSIPRSLGPTLGGYFLSLGVLWVPFVFTGTLYSVSTGLFYYMFRESNLPPRVNPSNSPDKVNNG</sequence>
<dbReference type="Pfam" id="PF07690">
    <property type="entry name" value="MFS_1"/>
    <property type="match status" value="1"/>
</dbReference>
<feature type="domain" description="Major facilitator superfamily (MFS) profile" evidence="2">
    <location>
        <begin position="173"/>
        <end position="377"/>
    </location>
</feature>
<evidence type="ECO:0000313" key="8">
    <source>
        <dbReference type="EMBL" id="AKV82563.1"/>
    </source>
</evidence>
<dbReference type="GO" id="GO:0022857">
    <property type="term" value="F:transmembrane transporter activity"/>
    <property type="evidence" value="ECO:0007669"/>
    <property type="project" value="InterPro"/>
</dbReference>
<dbReference type="GeneID" id="91754884"/>
<dbReference type="PATRIC" id="fig|43687.5.peg.448"/>
<evidence type="ECO:0000313" key="11">
    <source>
        <dbReference type="Proteomes" id="UP000061362"/>
    </source>
</evidence>
<evidence type="ECO:0000259" key="2">
    <source>
        <dbReference type="PROSITE" id="PS50850"/>
    </source>
</evidence>
<evidence type="ECO:0000313" key="4">
    <source>
        <dbReference type="EMBL" id="AKV73582.1"/>
    </source>
</evidence>
<dbReference type="SUPFAM" id="SSF103473">
    <property type="entry name" value="MFS general substrate transporter"/>
    <property type="match status" value="1"/>
</dbReference>
<dbReference type="AlphaFoldDB" id="A0A088E2W3"/>
<dbReference type="Proteomes" id="UP000029084">
    <property type="component" value="Chromosome"/>
</dbReference>
<dbReference type="InterPro" id="IPR020846">
    <property type="entry name" value="MFS_dom"/>
</dbReference>
<dbReference type="Proteomes" id="UP000056255">
    <property type="component" value="Chromosome"/>
</dbReference>
<evidence type="ECO:0000313" key="10">
    <source>
        <dbReference type="Proteomes" id="UP000056255"/>
    </source>
</evidence>
<feature type="transmembrane region" description="Helical" evidence="1">
    <location>
        <begin position="76"/>
        <end position="97"/>
    </location>
</feature>
<protein>
    <submittedName>
        <fullName evidence="3">Major facilitator superfamily MFS_1</fullName>
    </submittedName>
</protein>
<dbReference type="Proteomes" id="UP000062398">
    <property type="component" value="Chromosome"/>
</dbReference>
<feature type="transmembrane region" description="Helical" evidence="1">
    <location>
        <begin position="217"/>
        <end position="236"/>
    </location>
</feature>
<dbReference type="RefSeq" id="WP_012020402.1">
    <property type="nucleotide sequence ID" value="NZ_AP019770.1"/>
</dbReference>
<dbReference type="InterPro" id="IPR011701">
    <property type="entry name" value="MFS"/>
</dbReference>
<dbReference type="EMBL" id="CP012172">
    <property type="protein sequence ID" value="AKV73582.1"/>
    <property type="molecule type" value="Genomic_DNA"/>
</dbReference>
<evidence type="ECO:0000313" key="12">
    <source>
        <dbReference type="Proteomes" id="UP000062398"/>
    </source>
</evidence>
<dbReference type="PANTHER" id="PTHR23520:SF5">
    <property type="entry name" value="TRANSPORTER, PUTATIVE (AFU_ORTHOLOGUE AFUA_3G04000)-RELATED"/>
    <property type="match status" value="1"/>
</dbReference>
<keyword evidence="1" id="KW-1133">Transmembrane helix</keyword>
<evidence type="ECO:0000313" key="7">
    <source>
        <dbReference type="EMBL" id="AKV80317.1"/>
    </source>
</evidence>
<dbReference type="Proteomes" id="UP000068832">
    <property type="component" value="Chromosome"/>
</dbReference>
<dbReference type="EMBL" id="CP012174">
    <property type="protein sequence ID" value="AKV78072.1"/>
    <property type="molecule type" value="Genomic_DNA"/>
</dbReference>
<evidence type="ECO:0000313" key="14">
    <source>
        <dbReference type="Proteomes" id="UP000068832"/>
    </source>
</evidence>
<dbReference type="Proteomes" id="UP000062475">
    <property type="component" value="Chromosome"/>
</dbReference>
<dbReference type="OMA" id="HATFWVY"/>
<reference evidence="3 9" key="1">
    <citation type="journal article" date="2014" name="J. Bacteriol.">
        <title>Role of an Archaeal PitA Transporter in the Copper and Arsenic Resistance of Metallosphaera sedula, an Extreme Thermoacidophile.</title>
        <authorList>
            <person name="McCarthy S."/>
            <person name="Ai C."/>
            <person name="Wheaton G."/>
            <person name="Tevatia R."/>
            <person name="Eckrich V."/>
            <person name="Kelly R."/>
            <person name="Blum P."/>
        </authorList>
    </citation>
    <scope>NUCLEOTIDE SEQUENCE [LARGE SCALE GENOMIC DNA]</scope>
    <source>
        <strain evidence="3 9">CuR1</strain>
    </source>
</reference>
<accession>A0A088E2W3</accession>
<evidence type="ECO:0000313" key="6">
    <source>
        <dbReference type="EMBL" id="AKV78072.1"/>
    </source>
</evidence>
<dbReference type="EMBL" id="CP012175">
    <property type="protein sequence ID" value="AKV80317.1"/>
    <property type="molecule type" value="Genomic_DNA"/>
</dbReference>
<dbReference type="Gene3D" id="1.20.1250.20">
    <property type="entry name" value="MFS general substrate transporter like domains"/>
    <property type="match status" value="2"/>
</dbReference>
<feature type="transmembrane region" description="Helical" evidence="1">
    <location>
        <begin position="248"/>
        <end position="278"/>
    </location>
</feature>
<proteinExistence type="predicted"/>
<organism evidence="3 9">
    <name type="scientific">Metallosphaera sedula</name>
    <dbReference type="NCBI Taxonomy" id="43687"/>
    <lineage>
        <taxon>Archaea</taxon>
        <taxon>Thermoproteota</taxon>
        <taxon>Thermoprotei</taxon>
        <taxon>Sulfolobales</taxon>
        <taxon>Sulfolobaceae</taxon>
        <taxon>Metallosphaera</taxon>
    </lineage>
</organism>
<dbReference type="PROSITE" id="PS50850">
    <property type="entry name" value="MFS"/>
    <property type="match status" value="1"/>
</dbReference>
<evidence type="ECO:0000313" key="3">
    <source>
        <dbReference type="EMBL" id="AIM26601.1"/>
    </source>
</evidence>
<keyword evidence="1" id="KW-0472">Membrane</keyword>
<evidence type="ECO:0000313" key="9">
    <source>
        <dbReference type="Proteomes" id="UP000029084"/>
    </source>
</evidence>
<gene>
    <name evidence="3" type="ORF">HA72_0437</name>
    <name evidence="4" type="ORF">MsedA_0450</name>
    <name evidence="5" type="ORF">MsedB_0450</name>
    <name evidence="6" type="ORF">MsedC_0449</name>
    <name evidence="7" type="ORF">MsedD_0450</name>
    <name evidence="8" type="ORF">MsedE_0450</name>
</gene>